<dbReference type="Gene3D" id="3.40.630.30">
    <property type="match status" value="1"/>
</dbReference>
<dbReference type="KEGG" id="fop:FNB79_05440"/>
<dbReference type="InterPro" id="IPR000182">
    <property type="entry name" value="GNAT_dom"/>
</dbReference>
<dbReference type="AlphaFoldDB" id="A0A516GPJ2"/>
<dbReference type="InterPro" id="IPR016181">
    <property type="entry name" value="Acyl_CoA_acyltransferase"/>
</dbReference>
<reference evidence="2 3" key="1">
    <citation type="submission" date="2019-07" db="EMBL/GenBank/DDBJ databases">
        <title>Genome sequencing for Formosa sp. PS13.</title>
        <authorList>
            <person name="Park S.-J."/>
        </authorList>
    </citation>
    <scope>NUCLEOTIDE SEQUENCE [LARGE SCALE GENOMIC DNA]</scope>
    <source>
        <strain evidence="2 3">PS13</strain>
    </source>
</reference>
<protein>
    <submittedName>
        <fullName evidence="2">GNAT family N-acetyltransferase</fullName>
    </submittedName>
</protein>
<evidence type="ECO:0000313" key="3">
    <source>
        <dbReference type="Proteomes" id="UP000319209"/>
    </source>
</evidence>
<evidence type="ECO:0000259" key="1">
    <source>
        <dbReference type="PROSITE" id="PS51186"/>
    </source>
</evidence>
<dbReference type="PANTHER" id="PTHR43072:SF58">
    <property type="entry name" value="N-ACETYLTRANSFERASE DOMAIN-CONTAINING PROTEIN"/>
    <property type="match status" value="1"/>
</dbReference>
<dbReference type="Proteomes" id="UP000319209">
    <property type="component" value="Chromosome"/>
</dbReference>
<accession>A0A516GPJ2</accession>
<name>A0A516GPJ2_9FLAO</name>
<gene>
    <name evidence="2" type="ORF">FNB79_05440</name>
</gene>
<proteinExistence type="predicted"/>
<dbReference type="PROSITE" id="PS51186">
    <property type="entry name" value="GNAT"/>
    <property type="match status" value="1"/>
</dbReference>
<dbReference type="OrthoDB" id="9792929at2"/>
<dbReference type="SUPFAM" id="SSF55729">
    <property type="entry name" value="Acyl-CoA N-acyltransferases (Nat)"/>
    <property type="match status" value="1"/>
</dbReference>
<dbReference type="EMBL" id="CP041637">
    <property type="protein sequence ID" value="QDO93444.1"/>
    <property type="molecule type" value="Genomic_DNA"/>
</dbReference>
<organism evidence="2 3">
    <name type="scientific">Formosa sediminum</name>
    <dbReference type="NCBI Taxonomy" id="2594004"/>
    <lineage>
        <taxon>Bacteria</taxon>
        <taxon>Pseudomonadati</taxon>
        <taxon>Bacteroidota</taxon>
        <taxon>Flavobacteriia</taxon>
        <taxon>Flavobacteriales</taxon>
        <taxon>Flavobacteriaceae</taxon>
        <taxon>Formosa</taxon>
    </lineage>
</organism>
<dbReference type="GO" id="GO:0016747">
    <property type="term" value="F:acyltransferase activity, transferring groups other than amino-acyl groups"/>
    <property type="evidence" value="ECO:0007669"/>
    <property type="project" value="InterPro"/>
</dbReference>
<dbReference type="Pfam" id="PF00583">
    <property type="entry name" value="Acetyltransf_1"/>
    <property type="match status" value="1"/>
</dbReference>
<dbReference type="CDD" id="cd04301">
    <property type="entry name" value="NAT_SF"/>
    <property type="match status" value="1"/>
</dbReference>
<dbReference type="RefSeq" id="WP_143380348.1">
    <property type="nucleotide sequence ID" value="NZ_CP041637.1"/>
</dbReference>
<feature type="domain" description="N-acetyltransferase" evidence="1">
    <location>
        <begin position="1"/>
        <end position="148"/>
    </location>
</feature>
<evidence type="ECO:0000313" key="2">
    <source>
        <dbReference type="EMBL" id="QDO93444.1"/>
    </source>
</evidence>
<sequence length="148" mass="17149">MIYRQALKQDVNSIAKLFDDYRVFYNKEADLKGAEKFISERLKNNDSNIFIAENETKQIVGFVQLFPLFSSTRMKKLWLLNDLYVNPKFRGKGVSVKLIEQAKHLVVETEACGMFLETSKSNVIGNNLYPKTGFQLNESSNYYEWNNG</sequence>
<dbReference type="PANTHER" id="PTHR43072">
    <property type="entry name" value="N-ACETYLTRANSFERASE"/>
    <property type="match status" value="1"/>
</dbReference>
<keyword evidence="3" id="KW-1185">Reference proteome</keyword>
<keyword evidence="2" id="KW-0808">Transferase</keyword>